<dbReference type="InterPro" id="IPR000182">
    <property type="entry name" value="GNAT_dom"/>
</dbReference>
<sequence>MNSFNRLATDRLLIRTLEMKDKDPFFKYRSLPEVYKYQSWRPADLNDVEKFISANTAIVPNTRDSWLQVAVCLKNGQLVGDVGIHFMDDDFQVELGFTLSPDFQGNGYASEAVRAVIDYLFDGLRKHRITASVDPDNLKSIKLLENLGFRKEAHFIKSYRMNDQWYDDCIYAILADEWK</sequence>
<gene>
    <name evidence="2" type="ORF">FPZ45_23930</name>
</gene>
<evidence type="ECO:0000313" key="2">
    <source>
        <dbReference type="EMBL" id="TVX95193.1"/>
    </source>
</evidence>
<dbReference type="CDD" id="cd04301">
    <property type="entry name" value="NAT_SF"/>
    <property type="match status" value="1"/>
</dbReference>
<dbReference type="EMBL" id="VNJJ01000024">
    <property type="protein sequence ID" value="TVX95193.1"/>
    <property type="molecule type" value="Genomic_DNA"/>
</dbReference>
<reference evidence="2 3" key="1">
    <citation type="submission" date="2019-07" db="EMBL/GenBank/DDBJ databases">
        <authorList>
            <person name="Kim J."/>
        </authorList>
    </citation>
    <scope>NUCLEOTIDE SEQUENCE [LARGE SCALE GENOMIC DNA]</scope>
    <source>
        <strain evidence="2 3">G13</strain>
    </source>
</reference>
<dbReference type="OrthoDB" id="9785602at2"/>
<comment type="caution">
    <text evidence="2">The sequence shown here is derived from an EMBL/GenBank/DDBJ whole genome shotgun (WGS) entry which is preliminary data.</text>
</comment>
<proteinExistence type="predicted"/>
<keyword evidence="2" id="KW-0808">Transferase</keyword>
<dbReference type="Pfam" id="PF13302">
    <property type="entry name" value="Acetyltransf_3"/>
    <property type="match status" value="1"/>
</dbReference>
<dbReference type="SUPFAM" id="SSF55729">
    <property type="entry name" value="Acyl-CoA N-acyltransferases (Nat)"/>
    <property type="match status" value="1"/>
</dbReference>
<name>A0A559J5P0_9BACL</name>
<dbReference type="AlphaFoldDB" id="A0A559J5P0"/>
<evidence type="ECO:0000259" key="1">
    <source>
        <dbReference type="PROSITE" id="PS51186"/>
    </source>
</evidence>
<accession>A0A559J5P0</accession>
<protein>
    <submittedName>
        <fullName evidence="2">GNAT family N-acetyltransferase</fullName>
    </submittedName>
</protein>
<dbReference type="PANTHER" id="PTHR43792">
    <property type="entry name" value="GNAT FAMILY, PUTATIVE (AFU_ORTHOLOGUE AFUA_3G00765)-RELATED-RELATED"/>
    <property type="match status" value="1"/>
</dbReference>
<dbReference type="Gene3D" id="3.40.630.30">
    <property type="match status" value="1"/>
</dbReference>
<dbReference type="Proteomes" id="UP000316330">
    <property type="component" value="Unassembled WGS sequence"/>
</dbReference>
<dbReference type="RefSeq" id="WP_144707182.1">
    <property type="nucleotide sequence ID" value="NZ_VNJJ01000024.1"/>
</dbReference>
<dbReference type="InterPro" id="IPR016181">
    <property type="entry name" value="Acyl_CoA_acyltransferase"/>
</dbReference>
<dbReference type="GO" id="GO:0016747">
    <property type="term" value="F:acyltransferase activity, transferring groups other than amino-acyl groups"/>
    <property type="evidence" value="ECO:0007669"/>
    <property type="project" value="InterPro"/>
</dbReference>
<dbReference type="PANTHER" id="PTHR43792:SF1">
    <property type="entry name" value="N-ACETYLTRANSFERASE DOMAIN-CONTAINING PROTEIN"/>
    <property type="match status" value="1"/>
</dbReference>
<keyword evidence="3" id="KW-1185">Reference proteome</keyword>
<organism evidence="2 3">
    <name type="scientific">Cohnella terricola</name>
    <dbReference type="NCBI Taxonomy" id="1289167"/>
    <lineage>
        <taxon>Bacteria</taxon>
        <taxon>Bacillati</taxon>
        <taxon>Bacillota</taxon>
        <taxon>Bacilli</taxon>
        <taxon>Bacillales</taxon>
        <taxon>Paenibacillaceae</taxon>
        <taxon>Cohnella</taxon>
    </lineage>
</organism>
<evidence type="ECO:0000313" key="3">
    <source>
        <dbReference type="Proteomes" id="UP000316330"/>
    </source>
</evidence>
<feature type="domain" description="N-acetyltransferase" evidence="1">
    <location>
        <begin position="12"/>
        <end position="176"/>
    </location>
</feature>
<dbReference type="PROSITE" id="PS51186">
    <property type="entry name" value="GNAT"/>
    <property type="match status" value="1"/>
</dbReference>
<dbReference type="InterPro" id="IPR051531">
    <property type="entry name" value="N-acetyltransferase"/>
</dbReference>